<feature type="compositionally biased region" description="Low complexity" evidence="1">
    <location>
        <begin position="36"/>
        <end position="46"/>
    </location>
</feature>
<organism evidence="2 3">
    <name type="scientific">Pongo abelii</name>
    <name type="common">Sumatran orangutan</name>
    <name type="synonym">Pongo pygmaeus abelii</name>
    <dbReference type="NCBI Taxonomy" id="9601"/>
    <lineage>
        <taxon>Eukaryota</taxon>
        <taxon>Metazoa</taxon>
        <taxon>Chordata</taxon>
        <taxon>Craniata</taxon>
        <taxon>Vertebrata</taxon>
        <taxon>Euteleostomi</taxon>
        <taxon>Mammalia</taxon>
        <taxon>Eutheria</taxon>
        <taxon>Euarchontoglires</taxon>
        <taxon>Primates</taxon>
        <taxon>Haplorrhini</taxon>
        <taxon>Catarrhini</taxon>
        <taxon>Hominidae</taxon>
        <taxon>Pongo</taxon>
    </lineage>
</organism>
<sequence length="257" mass="27235">SSRQPGSPHTHGKELEGPACDVTPPLPTARARARTHTPPTHTTTPCPLSPPCKLVAFTSQSLGCDLKDFRQQQSDPGGALDRQPHLRRLGPPSRDASGGLGKHFHPLLSSTLAGWLPLLQDSDVSLRSAVRSADELPTVPQAGSYWGSGQPWGPLGPWPSGSLCLRNMEATPMTLQQKAKWHWIPSGVGLCEGSCRHQLPANTCSPADSLAPSYFQSLQECQLGPGPQATAPHTVLDLDSDCGSTVPLTLISGSNQT</sequence>
<reference evidence="2" key="3">
    <citation type="submission" date="2025-09" db="UniProtKB">
        <authorList>
            <consortium name="Ensembl"/>
        </authorList>
    </citation>
    <scope>IDENTIFICATION</scope>
</reference>
<evidence type="ECO:0000313" key="2">
    <source>
        <dbReference type="Ensembl" id="ENSPPYP00000035565.1"/>
    </source>
</evidence>
<feature type="region of interest" description="Disordered" evidence="1">
    <location>
        <begin position="1"/>
        <end position="51"/>
    </location>
</feature>
<reference evidence="2" key="2">
    <citation type="submission" date="2025-08" db="UniProtKB">
        <authorList>
            <consortium name="Ensembl"/>
        </authorList>
    </citation>
    <scope>IDENTIFICATION</scope>
</reference>
<feature type="region of interest" description="Disordered" evidence="1">
    <location>
        <begin position="69"/>
        <end position="102"/>
    </location>
</feature>
<protein>
    <submittedName>
        <fullName evidence="2">Uncharacterized protein</fullName>
    </submittedName>
</protein>
<dbReference type="Ensembl" id="ENSPPYT00000038596.1">
    <property type="protein sequence ID" value="ENSPPYP00000035565.1"/>
    <property type="gene ID" value="ENSPPYG00000040748.1"/>
</dbReference>
<proteinExistence type="predicted"/>
<evidence type="ECO:0000313" key="3">
    <source>
        <dbReference type="Proteomes" id="UP000001595"/>
    </source>
</evidence>
<accession>A0A8I5YMW5</accession>
<evidence type="ECO:0000256" key="1">
    <source>
        <dbReference type="SAM" id="MobiDB-lite"/>
    </source>
</evidence>
<name>A0A8I5YMW5_PONAB</name>
<reference evidence="2 3" key="1">
    <citation type="submission" date="2008-02" db="EMBL/GenBank/DDBJ databases">
        <title>A 6x draft sequence assembly of the Pongo pygmaeus abelii genome.</title>
        <authorList>
            <person name="Wilson R.K."/>
            <person name="Mardis E."/>
        </authorList>
    </citation>
    <scope>NUCLEOTIDE SEQUENCE [LARGE SCALE GENOMIC DNA]</scope>
</reference>
<dbReference type="Proteomes" id="UP000001595">
    <property type="component" value="Chromosome 12"/>
</dbReference>
<dbReference type="AlphaFoldDB" id="A0A8I5YMW5"/>
<keyword evidence="3" id="KW-1185">Reference proteome</keyword>